<sequence>MPSMSAVRVSVMLNLPHWVRANRQKMARLGRSTTYRAGIHGVGLQYVYQGLESSSAAFFQYSSDEPIVRRRKDNVYCYLSHAGSINDVTISAFIDSGALFNAIDLRVVERLGLNVVKCSTPRVNAQDE</sequence>
<dbReference type="EMBL" id="RCMI01002043">
    <property type="protein sequence ID" value="KAG2879176.1"/>
    <property type="molecule type" value="Genomic_DNA"/>
</dbReference>
<reference evidence="6" key="3">
    <citation type="submission" date="2021-01" db="EMBL/GenBank/DDBJ databases">
        <title>Phytophthora aleatoria, a newly-described species from Pinus radiata is distinct from Phytophthora cactorum isolates based on comparative genomics.</title>
        <authorList>
            <person name="Mcdougal R."/>
            <person name="Panda P."/>
            <person name="Williams N."/>
            <person name="Studholme D.J."/>
        </authorList>
    </citation>
    <scope>NUCLEOTIDE SEQUENCE</scope>
    <source>
        <strain evidence="6">NZFS 3830</strain>
    </source>
</reference>
<accession>A0A329RC36</accession>
<comment type="caution">
    <text evidence="7">The sequence shown here is derived from an EMBL/GenBank/DDBJ whole genome shotgun (WGS) entry which is preliminary data.</text>
</comment>
<evidence type="ECO:0000313" key="1">
    <source>
        <dbReference type="EMBL" id="KAG2817656.1"/>
    </source>
</evidence>
<keyword evidence="8" id="KW-1185">Reference proteome</keyword>
<dbReference type="Proteomes" id="UP000688947">
    <property type="component" value="Unassembled WGS sequence"/>
</dbReference>
<dbReference type="InterPro" id="IPR021109">
    <property type="entry name" value="Peptidase_aspartic_dom_sf"/>
</dbReference>
<dbReference type="Proteomes" id="UP000760860">
    <property type="component" value="Unassembled WGS sequence"/>
</dbReference>
<gene>
    <name evidence="6" type="ORF">JG687_00018001</name>
    <name evidence="7" type="ORF">PC110_g21414</name>
    <name evidence="1" type="ORF">PC113_g22949</name>
    <name evidence="2" type="ORF">PC115_g22871</name>
    <name evidence="3" type="ORF">PC117_g25543</name>
    <name evidence="4" type="ORF">PC118_g23030</name>
    <name evidence="5" type="ORF">PC129_g22655</name>
</gene>
<dbReference type="Proteomes" id="UP000251314">
    <property type="component" value="Unassembled WGS sequence"/>
</dbReference>
<name>A0A329RC36_9STRA</name>
<dbReference type="Gene3D" id="2.40.70.10">
    <property type="entry name" value="Acid Proteases"/>
    <property type="match status" value="1"/>
</dbReference>
<evidence type="ECO:0000313" key="6">
    <source>
        <dbReference type="EMBL" id="KAG6944185.1"/>
    </source>
</evidence>
<protein>
    <recommendedName>
        <fullName evidence="9">Aspartic peptidase domain</fullName>
    </recommendedName>
</protein>
<reference evidence="7 8" key="1">
    <citation type="submission" date="2018-01" db="EMBL/GenBank/DDBJ databases">
        <title>Draft genome of the strawberry crown rot pathogen Phytophthora cactorum.</title>
        <authorList>
            <person name="Armitage A.D."/>
            <person name="Lysoe E."/>
            <person name="Nellist C.F."/>
            <person name="Harrison R.J."/>
            <person name="Brurberg M.B."/>
        </authorList>
    </citation>
    <scope>NUCLEOTIDE SEQUENCE [LARGE SCALE GENOMIC DNA]</scope>
    <source>
        <strain evidence="7 8">10300</strain>
    </source>
</reference>
<evidence type="ECO:0008006" key="9">
    <source>
        <dbReference type="Google" id="ProtNLM"/>
    </source>
</evidence>
<dbReference type="EMBL" id="RCML01002006">
    <property type="protein sequence ID" value="KAG2959417.1"/>
    <property type="molecule type" value="Genomic_DNA"/>
</dbReference>
<dbReference type="Proteomes" id="UP000735874">
    <property type="component" value="Unassembled WGS sequence"/>
</dbReference>
<dbReference type="EMBL" id="JAENGZ010002302">
    <property type="protein sequence ID" value="KAG6944185.1"/>
    <property type="molecule type" value="Genomic_DNA"/>
</dbReference>
<evidence type="ECO:0000313" key="3">
    <source>
        <dbReference type="EMBL" id="KAG2885650.1"/>
    </source>
</evidence>
<organism evidence="7 8">
    <name type="scientific">Phytophthora cactorum</name>
    <dbReference type="NCBI Taxonomy" id="29920"/>
    <lineage>
        <taxon>Eukaryota</taxon>
        <taxon>Sar</taxon>
        <taxon>Stramenopiles</taxon>
        <taxon>Oomycota</taxon>
        <taxon>Peronosporomycetes</taxon>
        <taxon>Peronosporales</taxon>
        <taxon>Peronosporaceae</taxon>
        <taxon>Phytophthora</taxon>
    </lineage>
</organism>
<dbReference type="Proteomes" id="UP000736787">
    <property type="component" value="Unassembled WGS sequence"/>
</dbReference>
<evidence type="ECO:0000313" key="4">
    <source>
        <dbReference type="EMBL" id="KAG2959417.1"/>
    </source>
</evidence>
<evidence type="ECO:0000313" key="7">
    <source>
        <dbReference type="EMBL" id="RAW22144.1"/>
    </source>
</evidence>
<dbReference type="EMBL" id="RCMV01002180">
    <property type="protein sequence ID" value="KAG3203986.1"/>
    <property type="molecule type" value="Genomic_DNA"/>
</dbReference>
<dbReference type="Proteomes" id="UP000774804">
    <property type="component" value="Unassembled WGS sequence"/>
</dbReference>
<dbReference type="VEuPathDB" id="FungiDB:PC110_g21414"/>
<dbReference type="Pfam" id="PF13650">
    <property type="entry name" value="Asp_protease_2"/>
    <property type="match status" value="1"/>
</dbReference>
<proteinExistence type="predicted"/>
<dbReference type="EMBL" id="RCMG01001919">
    <property type="protein sequence ID" value="KAG2817656.1"/>
    <property type="molecule type" value="Genomic_DNA"/>
</dbReference>
<dbReference type="AlphaFoldDB" id="A0A329RC36"/>
<dbReference type="EMBL" id="RCMK01002015">
    <property type="protein sequence ID" value="KAG2885650.1"/>
    <property type="molecule type" value="Genomic_DNA"/>
</dbReference>
<evidence type="ECO:0000313" key="8">
    <source>
        <dbReference type="Proteomes" id="UP000251314"/>
    </source>
</evidence>
<dbReference type="OrthoDB" id="163163at2759"/>
<evidence type="ECO:0000313" key="2">
    <source>
        <dbReference type="EMBL" id="KAG2879176.1"/>
    </source>
</evidence>
<dbReference type="EMBL" id="MJFZ01001412">
    <property type="protein sequence ID" value="RAW22144.1"/>
    <property type="molecule type" value="Genomic_DNA"/>
</dbReference>
<reference evidence="5" key="2">
    <citation type="submission" date="2018-05" db="EMBL/GenBank/DDBJ databases">
        <title>Effector identification in a new, highly contiguous assembly of the strawberry crown rot pathogen Phytophthora cactorum.</title>
        <authorList>
            <person name="Armitage A.D."/>
            <person name="Nellist C.F."/>
            <person name="Bates H."/>
            <person name="Vickerstaff R.J."/>
            <person name="Harrison R.J."/>
        </authorList>
    </citation>
    <scope>NUCLEOTIDE SEQUENCE</scope>
    <source>
        <strain evidence="1">15-7</strain>
        <strain evidence="2">4032</strain>
        <strain evidence="3">4040</strain>
        <strain evidence="4">P415</strain>
        <strain evidence="5">P421</strain>
    </source>
</reference>
<dbReference type="Proteomes" id="UP000697107">
    <property type="component" value="Unassembled WGS sequence"/>
</dbReference>
<evidence type="ECO:0000313" key="5">
    <source>
        <dbReference type="EMBL" id="KAG3203986.1"/>
    </source>
</evidence>